<protein>
    <recommendedName>
        <fullName evidence="2">EF-hand domain-containing protein</fullName>
    </recommendedName>
</protein>
<dbReference type="Gene3D" id="1.10.238.10">
    <property type="entry name" value="EF-hand"/>
    <property type="match status" value="2"/>
</dbReference>
<organism evidence="3 4">
    <name type="scientific">Stenotrophomonas koreensis</name>
    <dbReference type="NCBI Taxonomy" id="266128"/>
    <lineage>
        <taxon>Bacteria</taxon>
        <taxon>Pseudomonadati</taxon>
        <taxon>Pseudomonadota</taxon>
        <taxon>Gammaproteobacteria</taxon>
        <taxon>Lysobacterales</taxon>
        <taxon>Lysobacteraceae</taxon>
        <taxon>Stenotrophomonas</taxon>
    </lineage>
</organism>
<proteinExistence type="predicted"/>
<dbReference type="AlphaFoldDB" id="A0A7W3UY77"/>
<evidence type="ECO:0000259" key="2">
    <source>
        <dbReference type="PROSITE" id="PS50222"/>
    </source>
</evidence>
<comment type="caution">
    <text evidence="3">The sequence shown here is derived from an EMBL/GenBank/DDBJ whole genome shotgun (WGS) entry which is preliminary data.</text>
</comment>
<dbReference type="Pfam" id="PF13202">
    <property type="entry name" value="EF-hand_5"/>
    <property type="match status" value="3"/>
</dbReference>
<keyword evidence="1" id="KW-0732">Signal</keyword>
<feature type="domain" description="EF-hand" evidence="2">
    <location>
        <begin position="96"/>
        <end position="126"/>
    </location>
</feature>
<feature type="domain" description="EF-hand" evidence="2">
    <location>
        <begin position="35"/>
        <end position="70"/>
    </location>
</feature>
<sequence length="126" mass="13581">MACRKGNTPARLGLLCLLAWPWWLQAQTSAAGAQAAVETTGNYLQRMDSDGDGRISLDEYQAWMSYGFAQMDRDGDGLLSAAELPGGRGRPITLAAHQAQIAQRFARQDADGDGFLSARELAAPPR</sequence>
<dbReference type="Proteomes" id="UP000550609">
    <property type="component" value="Unassembled WGS sequence"/>
</dbReference>
<dbReference type="InterPro" id="IPR002048">
    <property type="entry name" value="EF_hand_dom"/>
</dbReference>
<dbReference type="EMBL" id="JACIUV010000001">
    <property type="protein sequence ID" value="MBB1116065.1"/>
    <property type="molecule type" value="Genomic_DNA"/>
</dbReference>
<feature type="signal peptide" evidence="1">
    <location>
        <begin position="1"/>
        <end position="26"/>
    </location>
</feature>
<dbReference type="RefSeq" id="WP_182621510.1">
    <property type="nucleotide sequence ID" value="NZ_JACIUV010000001.1"/>
</dbReference>
<dbReference type="InterPro" id="IPR011992">
    <property type="entry name" value="EF-hand-dom_pair"/>
</dbReference>
<evidence type="ECO:0000313" key="3">
    <source>
        <dbReference type="EMBL" id="MBB1116065.1"/>
    </source>
</evidence>
<evidence type="ECO:0000313" key="4">
    <source>
        <dbReference type="Proteomes" id="UP000550609"/>
    </source>
</evidence>
<evidence type="ECO:0000256" key="1">
    <source>
        <dbReference type="SAM" id="SignalP"/>
    </source>
</evidence>
<dbReference type="PROSITE" id="PS50222">
    <property type="entry name" value="EF_HAND_2"/>
    <property type="match status" value="2"/>
</dbReference>
<dbReference type="InterPro" id="IPR018247">
    <property type="entry name" value="EF_Hand_1_Ca_BS"/>
</dbReference>
<dbReference type="SUPFAM" id="SSF47473">
    <property type="entry name" value="EF-hand"/>
    <property type="match status" value="1"/>
</dbReference>
<dbReference type="PROSITE" id="PS00018">
    <property type="entry name" value="EF_HAND_1"/>
    <property type="match status" value="2"/>
</dbReference>
<accession>A0A7W3UY77</accession>
<gene>
    <name evidence="3" type="ORF">H4O09_03155</name>
</gene>
<reference evidence="3 4" key="1">
    <citation type="submission" date="2020-08" db="EMBL/GenBank/DDBJ databases">
        <title>Stenotrophomonas sp. W1S232.</title>
        <authorList>
            <person name="Deng Y."/>
        </authorList>
    </citation>
    <scope>NUCLEOTIDE SEQUENCE [LARGE SCALE GENOMIC DNA]</scope>
    <source>
        <strain evidence="3 4">W1S232</strain>
    </source>
</reference>
<dbReference type="GO" id="GO:0005509">
    <property type="term" value="F:calcium ion binding"/>
    <property type="evidence" value="ECO:0007669"/>
    <property type="project" value="InterPro"/>
</dbReference>
<feature type="chain" id="PRO_5031528594" description="EF-hand domain-containing protein" evidence="1">
    <location>
        <begin position="27"/>
        <end position="126"/>
    </location>
</feature>
<name>A0A7W3UY77_9GAMM</name>